<comment type="caution">
    <text evidence="1">The sequence shown here is derived from an EMBL/GenBank/DDBJ whole genome shotgun (WGS) entry which is preliminary data.</text>
</comment>
<dbReference type="EMBL" id="QKWJ01000188">
    <property type="protein sequence ID" value="RDJ97533.1"/>
    <property type="molecule type" value="Genomic_DNA"/>
</dbReference>
<keyword evidence="2" id="KW-1185">Reference proteome</keyword>
<accession>A0A370MVX8</accession>
<proteinExistence type="predicted"/>
<protein>
    <submittedName>
        <fullName evidence="1">Uncharacterized protein</fullName>
    </submittedName>
</protein>
<dbReference type="Proteomes" id="UP000255165">
    <property type="component" value="Unassembled WGS sequence"/>
</dbReference>
<dbReference type="AlphaFoldDB" id="A0A370MVX8"/>
<dbReference type="RefSeq" id="WP_133303192.1">
    <property type="nucleotide sequence ID" value="NZ_QKWJ01000188.1"/>
</dbReference>
<sequence>MIVKFDPVAAIQASNQQAPDACQDQFTGSTSLWHTSRNHAKVFGFEHFMQAIPLGSGDVASRACEP</sequence>
<evidence type="ECO:0000313" key="1">
    <source>
        <dbReference type="EMBL" id="RDJ97533.1"/>
    </source>
</evidence>
<name>A0A370MVX8_9BURK</name>
<gene>
    <name evidence="1" type="ORF">DN412_42330</name>
</gene>
<reference evidence="2" key="1">
    <citation type="submission" date="2018-06" db="EMBL/GenBank/DDBJ databases">
        <authorList>
            <person name="Feng T."/>
            <person name="Jeon C.O."/>
        </authorList>
    </citation>
    <scope>NUCLEOTIDE SEQUENCE [LARGE SCALE GENOMIC DNA]</scope>
    <source>
        <strain evidence="2">S23</strain>
    </source>
</reference>
<evidence type="ECO:0000313" key="2">
    <source>
        <dbReference type="Proteomes" id="UP000255165"/>
    </source>
</evidence>
<organism evidence="1 2">
    <name type="scientific">Cupriavidus lacunae</name>
    <dbReference type="NCBI Taxonomy" id="2666307"/>
    <lineage>
        <taxon>Bacteria</taxon>
        <taxon>Pseudomonadati</taxon>
        <taxon>Pseudomonadota</taxon>
        <taxon>Betaproteobacteria</taxon>
        <taxon>Burkholderiales</taxon>
        <taxon>Burkholderiaceae</taxon>
        <taxon>Cupriavidus</taxon>
    </lineage>
</organism>